<dbReference type="AlphaFoldDB" id="A0AA44DJS1"/>
<reference evidence="1 2" key="1">
    <citation type="submission" date="2020-04" db="EMBL/GenBank/DDBJ databases">
        <authorList>
            <person name="Hitch T.C.A."/>
            <person name="Wylensek D."/>
            <person name="Clavel T."/>
        </authorList>
    </citation>
    <scope>NUCLEOTIDE SEQUENCE [LARGE SCALE GENOMIC DNA]</scope>
    <source>
        <strain evidence="1 2">Med78_4-601-WT-2</strain>
    </source>
</reference>
<organism evidence="1 2">
    <name type="scientific">Paraclostridium bifermentans</name>
    <name type="common">Clostridium bifermentans</name>
    <dbReference type="NCBI Taxonomy" id="1490"/>
    <lineage>
        <taxon>Bacteria</taxon>
        <taxon>Bacillati</taxon>
        <taxon>Bacillota</taxon>
        <taxon>Clostridia</taxon>
        <taxon>Peptostreptococcales</taxon>
        <taxon>Peptostreptococcaceae</taxon>
        <taxon>Paraclostridium</taxon>
    </lineage>
</organism>
<evidence type="ECO:0000313" key="2">
    <source>
        <dbReference type="Proteomes" id="UP000573963"/>
    </source>
</evidence>
<dbReference type="Pfam" id="PF11114">
    <property type="entry name" value="Minor_capsid_2"/>
    <property type="match status" value="1"/>
</dbReference>
<name>A0AA44DJS1_PARBF</name>
<comment type="caution">
    <text evidence="1">The sequence shown here is derived from an EMBL/GenBank/DDBJ whole genome shotgun (WGS) entry which is preliminary data.</text>
</comment>
<dbReference type="Proteomes" id="UP000573963">
    <property type="component" value="Unassembled WGS sequence"/>
</dbReference>
<proteinExistence type="predicted"/>
<sequence>MPLNINCKIDGMDKILSRRNLEDRGKAQEFFTTEVARMANPYVPFKSGALKDSQVTISNGKIEYKAPYARRQYYSNSGNGKQGTNKGGIRGSRWIERMWADKGSGIVKSIAVFVGGKSK</sequence>
<accession>A0AA44DJS1</accession>
<protein>
    <submittedName>
        <fullName evidence="1">Capsid protein</fullName>
    </submittedName>
</protein>
<gene>
    <name evidence="1" type="ORF">HF875_05625</name>
</gene>
<evidence type="ECO:0000313" key="1">
    <source>
        <dbReference type="EMBL" id="NME08989.1"/>
    </source>
</evidence>
<dbReference type="EMBL" id="JABAFD010000002">
    <property type="protein sequence ID" value="NME08989.1"/>
    <property type="molecule type" value="Genomic_DNA"/>
</dbReference>
<dbReference type="InterPro" id="IPR021080">
    <property type="entry name" value="Minor_capsid_protein"/>
</dbReference>
<dbReference type="RefSeq" id="WP_168931561.1">
    <property type="nucleotide sequence ID" value="NZ_JABAFD010000002.1"/>
</dbReference>